<proteinExistence type="predicted"/>
<keyword evidence="1" id="KW-0812">Transmembrane</keyword>
<protein>
    <submittedName>
        <fullName evidence="2">Uncharacterized protein</fullName>
    </submittedName>
</protein>
<dbReference type="Proteomes" id="UP000311919">
    <property type="component" value="Unassembled WGS sequence"/>
</dbReference>
<keyword evidence="3" id="KW-1185">Reference proteome</keyword>
<dbReference type="EMBL" id="SKCS01000400">
    <property type="protein sequence ID" value="TNN09030.1"/>
    <property type="molecule type" value="Genomic_DNA"/>
</dbReference>
<comment type="caution">
    <text evidence="2">The sequence shown here is derived from an EMBL/GenBank/DDBJ whole genome shotgun (WGS) entry which is preliminary data.</text>
</comment>
<keyword evidence="1" id="KW-1133">Transmembrane helix</keyword>
<name>A0A4Z2CYM7_SCHJA</name>
<sequence>MQQNIAINLHFSFHYPTEVKECKVNQVTYVNHNHHVVKHNNVFPICHHFLILQSVKVIALSRQMIITTVNILILVILFLMNSREIL</sequence>
<reference evidence="2 3" key="1">
    <citation type="submission" date="2019-03" db="EMBL/GenBank/DDBJ databases">
        <title>An improved genome assembly of the fluke Schistosoma japonicum.</title>
        <authorList>
            <person name="Hu W."/>
            <person name="Luo F."/>
            <person name="Yin M."/>
            <person name="Mo X."/>
            <person name="Sun C."/>
            <person name="Wu Q."/>
            <person name="Zhu B."/>
            <person name="Xiang M."/>
            <person name="Wang J."/>
            <person name="Wang Y."/>
            <person name="Zhang T."/>
            <person name="Xu B."/>
            <person name="Zheng H."/>
            <person name="Feng Z."/>
        </authorList>
    </citation>
    <scope>NUCLEOTIDE SEQUENCE [LARGE SCALE GENOMIC DNA]</scope>
    <source>
        <strain evidence="2">HuSjv2</strain>
        <tissue evidence="2">Worms</tissue>
    </source>
</reference>
<evidence type="ECO:0000256" key="1">
    <source>
        <dbReference type="SAM" id="Phobius"/>
    </source>
</evidence>
<accession>A0A4Z2CYM7</accession>
<evidence type="ECO:0000313" key="3">
    <source>
        <dbReference type="Proteomes" id="UP000311919"/>
    </source>
</evidence>
<feature type="transmembrane region" description="Helical" evidence="1">
    <location>
        <begin position="60"/>
        <end position="80"/>
    </location>
</feature>
<organism evidence="2 3">
    <name type="scientific">Schistosoma japonicum</name>
    <name type="common">Blood fluke</name>
    <dbReference type="NCBI Taxonomy" id="6182"/>
    <lineage>
        <taxon>Eukaryota</taxon>
        <taxon>Metazoa</taxon>
        <taxon>Spiralia</taxon>
        <taxon>Lophotrochozoa</taxon>
        <taxon>Platyhelminthes</taxon>
        <taxon>Trematoda</taxon>
        <taxon>Digenea</taxon>
        <taxon>Strigeidida</taxon>
        <taxon>Schistosomatoidea</taxon>
        <taxon>Schistosomatidae</taxon>
        <taxon>Schistosoma</taxon>
    </lineage>
</organism>
<keyword evidence="1" id="KW-0472">Membrane</keyword>
<gene>
    <name evidence="2" type="ORF">EWB00_006619</name>
</gene>
<feature type="non-terminal residue" evidence="2">
    <location>
        <position position="86"/>
    </location>
</feature>
<dbReference type="AlphaFoldDB" id="A0A4Z2CYM7"/>
<evidence type="ECO:0000313" key="2">
    <source>
        <dbReference type="EMBL" id="TNN09030.1"/>
    </source>
</evidence>